<dbReference type="Pfam" id="PF13561">
    <property type="entry name" value="adh_short_C2"/>
    <property type="match status" value="1"/>
</dbReference>
<dbReference type="InterPro" id="IPR002347">
    <property type="entry name" value="SDR_fam"/>
</dbReference>
<evidence type="ECO:0000313" key="13">
    <source>
        <dbReference type="Proteomes" id="UP000007488"/>
    </source>
</evidence>
<dbReference type="InterPro" id="IPR050259">
    <property type="entry name" value="SDR"/>
</dbReference>
<sequence>MLNGKTAVITGASRGIGKAVALKLAREGANIVINYRNSGEKANSLMTEVQALGVKAIAVQANIGVWKEAEALISRAKEEFGTVDVLVNNAGMTKDGLIMRMSEEDFDQVIEINLKGIFNCCRFAVPIMLKQRSGRIINMTSVVGLLGNAGQVNYAAAKAGIIGLTKSLAKEAGSRGVTVNAVAPGFIDTDMTAVLAEKVKETIKESIVLKKFGTPENVADAVHFLASAGGEYITGQVISVDGGMAF</sequence>
<dbReference type="PROSITE" id="PS00061">
    <property type="entry name" value="ADH_SHORT"/>
    <property type="match status" value="1"/>
</dbReference>
<evidence type="ECO:0000256" key="4">
    <source>
        <dbReference type="ARBA" id="ARBA00022857"/>
    </source>
</evidence>
<dbReference type="RefSeq" id="WP_013626074.1">
    <property type="nucleotide sequence ID" value="NC_015172.1"/>
</dbReference>
<comment type="catalytic activity">
    <reaction evidence="7 10">
        <text>a (3R)-hydroxyacyl-[ACP] + NADP(+) = a 3-oxoacyl-[ACP] + NADPH + H(+)</text>
        <dbReference type="Rhea" id="RHEA:17397"/>
        <dbReference type="Rhea" id="RHEA-COMP:9916"/>
        <dbReference type="Rhea" id="RHEA-COMP:9945"/>
        <dbReference type="ChEBI" id="CHEBI:15378"/>
        <dbReference type="ChEBI" id="CHEBI:57783"/>
        <dbReference type="ChEBI" id="CHEBI:58349"/>
        <dbReference type="ChEBI" id="CHEBI:78776"/>
        <dbReference type="ChEBI" id="CHEBI:78827"/>
        <dbReference type="EC" id="1.1.1.100"/>
    </reaction>
</comment>
<dbReference type="NCBIfam" id="NF005559">
    <property type="entry name" value="PRK07231.1"/>
    <property type="match status" value="1"/>
</dbReference>
<accession>F0T0D0</accession>
<dbReference type="STRING" id="645991.Sgly_3033"/>
<keyword evidence="13" id="KW-1185">Reference proteome</keyword>
<dbReference type="InterPro" id="IPR011284">
    <property type="entry name" value="3oxo_ACP_reduc"/>
</dbReference>
<dbReference type="UniPathway" id="UPA00094"/>
<dbReference type="SMART" id="SM00822">
    <property type="entry name" value="PKS_KR"/>
    <property type="match status" value="1"/>
</dbReference>
<feature type="binding site" evidence="9">
    <location>
        <begin position="154"/>
        <end position="158"/>
    </location>
    <ligand>
        <name>NADP(+)</name>
        <dbReference type="ChEBI" id="CHEBI:58349"/>
    </ligand>
</feature>
<comment type="function">
    <text evidence="10">Catalyzes the NADPH-dependent reduction of beta-ketoacyl-ACP substrates to beta-hydroxyacyl-ACP products, the first reductive step in the elongation cycle of fatty acid biosynthesis.</text>
</comment>
<keyword evidence="10" id="KW-0443">Lipid metabolism</keyword>
<reference evidence="13" key="2">
    <citation type="submission" date="2011-02" db="EMBL/GenBank/DDBJ databases">
        <title>The complete genome of Syntrophobotulus glycolicus DSM 8271.</title>
        <authorList>
            <person name="Lucas S."/>
            <person name="Copeland A."/>
            <person name="Lapidus A."/>
            <person name="Bruce D."/>
            <person name="Goodwin L."/>
            <person name="Pitluck S."/>
            <person name="Kyrpides N."/>
            <person name="Mavromatis K."/>
            <person name="Pagani I."/>
            <person name="Ivanova N."/>
            <person name="Mikhailova N."/>
            <person name="Chertkov O."/>
            <person name="Held B."/>
            <person name="Detter J.C."/>
            <person name="Tapia R."/>
            <person name="Han C."/>
            <person name="Land M."/>
            <person name="Hauser L."/>
            <person name="Markowitz V."/>
            <person name="Cheng J.-F."/>
            <person name="Hugenholtz P."/>
            <person name="Woyke T."/>
            <person name="Wu D."/>
            <person name="Spring S."/>
            <person name="Schroeder M."/>
            <person name="Brambilla E."/>
            <person name="Klenk H.-P."/>
            <person name="Eisen J.A."/>
        </authorList>
    </citation>
    <scope>NUCLEOTIDE SEQUENCE [LARGE SCALE GENOMIC DNA]</scope>
    <source>
        <strain evidence="13">DSM 8271 / FlGlyR</strain>
    </source>
</reference>
<evidence type="ECO:0000256" key="7">
    <source>
        <dbReference type="ARBA" id="ARBA00048508"/>
    </source>
</evidence>
<proteinExistence type="inferred from homology"/>
<dbReference type="GO" id="GO:0006633">
    <property type="term" value="P:fatty acid biosynthetic process"/>
    <property type="evidence" value="ECO:0007669"/>
    <property type="project" value="UniProtKB-UniPathway"/>
</dbReference>
<dbReference type="PRINTS" id="PR00081">
    <property type="entry name" value="GDHRDH"/>
</dbReference>
<dbReference type="PANTHER" id="PTHR42879">
    <property type="entry name" value="3-OXOACYL-(ACYL-CARRIER-PROTEIN) REDUCTASE"/>
    <property type="match status" value="1"/>
</dbReference>
<dbReference type="GO" id="GO:0008202">
    <property type="term" value="P:steroid metabolic process"/>
    <property type="evidence" value="ECO:0007669"/>
    <property type="project" value="UniProtKB-KW"/>
</dbReference>
<dbReference type="InterPro" id="IPR036291">
    <property type="entry name" value="NAD(P)-bd_dom_sf"/>
</dbReference>
<evidence type="ECO:0000256" key="5">
    <source>
        <dbReference type="ARBA" id="ARBA00023002"/>
    </source>
</evidence>
<comment type="pathway">
    <text evidence="1 10">Lipid metabolism; fatty acid biosynthesis.</text>
</comment>
<dbReference type="GO" id="GO:0051287">
    <property type="term" value="F:NAD binding"/>
    <property type="evidence" value="ECO:0007669"/>
    <property type="project" value="UniProtKB-UniRule"/>
</dbReference>
<gene>
    <name evidence="12" type="ordered locus">Sgly_3033</name>
</gene>
<dbReference type="AlphaFoldDB" id="F0T0D0"/>
<feature type="binding site" evidence="9">
    <location>
        <position position="89"/>
    </location>
    <ligand>
        <name>NADP(+)</name>
        <dbReference type="ChEBI" id="CHEBI:58349"/>
    </ligand>
</feature>
<protein>
    <recommendedName>
        <fullName evidence="3 10">3-oxoacyl-[acyl-carrier-protein] reductase</fullName>
        <ecNumber evidence="3 10">1.1.1.100</ecNumber>
    </recommendedName>
</protein>
<dbReference type="FunFam" id="3.40.50.720:FF:000115">
    <property type="entry name" value="3-oxoacyl-[acyl-carrier-protein] reductase FabG"/>
    <property type="match status" value="1"/>
</dbReference>
<evidence type="ECO:0000259" key="11">
    <source>
        <dbReference type="SMART" id="SM00822"/>
    </source>
</evidence>
<evidence type="ECO:0000256" key="9">
    <source>
        <dbReference type="PIRSR" id="PIRSR611284-2"/>
    </source>
</evidence>
<dbReference type="KEGG" id="sgy:Sgly_3033"/>
<dbReference type="EMBL" id="CP002547">
    <property type="protein sequence ID" value="ADY57302.1"/>
    <property type="molecule type" value="Genomic_DNA"/>
</dbReference>
<feature type="domain" description="Ketoreductase" evidence="11">
    <location>
        <begin position="5"/>
        <end position="185"/>
    </location>
</feature>
<feature type="active site" description="Proton acceptor" evidence="8">
    <location>
        <position position="154"/>
    </location>
</feature>
<feature type="binding site" evidence="9">
    <location>
        <position position="187"/>
    </location>
    <ligand>
        <name>NADP(+)</name>
        <dbReference type="ChEBI" id="CHEBI:58349"/>
    </ligand>
</feature>
<organism evidence="12 13">
    <name type="scientific">Syntrophobotulus glycolicus (strain DSM 8271 / FlGlyR)</name>
    <dbReference type="NCBI Taxonomy" id="645991"/>
    <lineage>
        <taxon>Bacteria</taxon>
        <taxon>Bacillati</taxon>
        <taxon>Bacillota</taxon>
        <taxon>Clostridia</taxon>
        <taxon>Eubacteriales</taxon>
        <taxon>Desulfitobacteriaceae</taxon>
        <taxon>Syntrophobotulus</taxon>
    </lineage>
</organism>
<keyword evidence="4 9" id="KW-0521">NADP</keyword>
<keyword evidence="5 10" id="KW-0560">Oxidoreductase</keyword>
<dbReference type="InterPro" id="IPR057326">
    <property type="entry name" value="KR_dom"/>
</dbReference>
<evidence type="ECO:0000256" key="1">
    <source>
        <dbReference type="ARBA" id="ARBA00005194"/>
    </source>
</evidence>
<keyword evidence="10" id="KW-0276">Fatty acid metabolism</keyword>
<dbReference type="HOGENOM" id="CLU_010194_1_3_9"/>
<dbReference type="PANTHER" id="PTHR42879:SF2">
    <property type="entry name" value="3-OXOACYL-[ACYL-CARRIER-PROTEIN] REDUCTASE FABG"/>
    <property type="match status" value="1"/>
</dbReference>
<evidence type="ECO:0000256" key="6">
    <source>
        <dbReference type="ARBA" id="ARBA00023221"/>
    </source>
</evidence>
<dbReference type="CDD" id="cd05333">
    <property type="entry name" value="BKR_SDR_c"/>
    <property type="match status" value="1"/>
</dbReference>
<evidence type="ECO:0000313" key="12">
    <source>
        <dbReference type="EMBL" id="ADY57302.1"/>
    </source>
</evidence>
<keyword evidence="6" id="KW-0753">Steroid metabolism</keyword>
<evidence type="ECO:0000256" key="10">
    <source>
        <dbReference type="RuleBase" id="RU366074"/>
    </source>
</evidence>
<dbReference type="InterPro" id="IPR020904">
    <property type="entry name" value="Sc_DH/Rdtase_CS"/>
</dbReference>
<evidence type="ECO:0000256" key="3">
    <source>
        <dbReference type="ARBA" id="ARBA00012948"/>
    </source>
</evidence>
<evidence type="ECO:0000256" key="2">
    <source>
        <dbReference type="ARBA" id="ARBA00006484"/>
    </source>
</evidence>
<dbReference type="NCBIfam" id="TIGR01830">
    <property type="entry name" value="3oxo_ACP_reduc"/>
    <property type="match status" value="1"/>
</dbReference>
<dbReference type="OrthoDB" id="9803333at2"/>
<dbReference type="NCBIfam" id="NF009466">
    <property type="entry name" value="PRK12826.1-2"/>
    <property type="match status" value="1"/>
</dbReference>
<dbReference type="Gene3D" id="3.40.50.720">
    <property type="entry name" value="NAD(P)-binding Rossmann-like Domain"/>
    <property type="match status" value="1"/>
</dbReference>
<dbReference type="SUPFAM" id="SSF51735">
    <property type="entry name" value="NAD(P)-binding Rossmann-fold domains"/>
    <property type="match status" value="1"/>
</dbReference>
<dbReference type="eggNOG" id="COG1028">
    <property type="taxonomic scope" value="Bacteria"/>
</dbReference>
<dbReference type="PRINTS" id="PR00080">
    <property type="entry name" value="SDRFAMILY"/>
</dbReference>
<comment type="similarity">
    <text evidence="2 10">Belongs to the short-chain dehydrogenases/reductases (SDR) family.</text>
</comment>
<comment type="subunit">
    <text evidence="10">Homotetramer.</text>
</comment>
<dbReference type="Proteomes" id="UP000007488">
    <property type="component" value="Chromosome"/>
</dbReference>
<keyword evidence="10" id="KW-0444">Lipid biosynthesis</keyword>
<keyword evidence="10" id="KW-0275">Fatty acid biosynthesis</keyword>
<dbReference type="EC" id="1.1.1.100" evidence="3 10"/>
<evidence type="ECO:0000256" key="8">
    <source>
        <dbReference type="PIRSR" id="PIRSR611284-1"/>
    </source>
</evidence>
<reference evidence="12 13" key="1">
    <citation type="journal article" date="2011" name="Stand. Genomic Sci.">
        <title>Complete genome sequence of Syntrophobotulus glycolicus type strain (FlGlyR).</title>
        <authorList>
            <person name="Han C."/>
            <person name="Mwirichia R."/>
            <person name="Chertkov O."/>
            <person name="Held B."/>
            <person name="Lapidus A."/>
            <person name="Nolan M."/>
            <person name="Lucas S."/>
            <person name="Hammon N."/>
            <person name="Deshpande S."/>
            <person name="Cheng J.F."/>
            <person name="Tapia R."/>
            <person name="Goodwin L."/>
            <person name="Pitluck S."/>
            <person name="Huntemann M."/>
            <person name="Liolios K."/>
            <person name="Ivanova N."/>
            <person name="Pagani I."/>
            <person name="Mavromatis K."/>
            <person name="Ovchinikova G."/>
            <person name="Pati A."/>
            <person name="Chen A."/>
            <person name="Palaniappan K."/>
            <person name="Land M."/>
            <person name="Hauser L."/>
            <person name="Brambilla E.M."/>
            <person name="Rohde M."/>
            <person name="Spring S."/>
            <person name="Sikorski J."/>
            <person name="Goker M."/>
            <person name="Woyke T."/>
            <person name="Bristow J."/>
            <person name="Eisen J.A."/>
            <person name="Markowitz V."/>
            <person name="Hugenholtz P."/>
            <person name="Kyrpides N.C."/>
            <person name="Klenk H.P."/>
            <person name="Detter J.C."/>
        </authorList>
    </citation>
    <scope>NUCLEOTIDE SEQUENCE [LARGE SCALE GENOMIC DNA]</scope>
    <source>
        <strain evidence="13">DSM 8271 / FlGlyR</strain>
    </source>
</reference>
<name>F0T0D0_SYNGF</name>
<dbReference type="GO" id="GO:0004316">
    <property type="term" value="F:3-oxoacyl-[acyl-carrier-protein] reductase (NADPH) activity"/>
    <property type="evidence" value="ECO:0007669"/>
    <property type="project" value="UniProtKB-UniRule"/>
</dbReference>
<feature type="binding site" evidence="9">
    <location>
        <begin position="11"/>
        <end position="14"/>
    </location>
    <ligand>
        <name>NADP(+)</name>
        <dbReference type="ChEBI" id="CHEBI:58349"/>
    </ligand>
</feature>